<dbReference type="PROSITE" id="PS50878">
    <property type="entry name" value="RT_POL"/>
    <property type="match status" value="1"/>
</dbReference>
<dbReference type="InterPro" id="IPR000123">
    <property type="entry name" value="Reverse_transcriptase_msDNA"/>
</dbReference>
<evidence type="ECO:0000313" key="11">
    <source>
        <dbReference type="EMBL" id="TCS84733.1"/>
    </source>
</evidence>
<dbReference type="GO" id="GO:0003964">
    <property type="term" value="F:RNA-directed DNA polymerase activity"/>
    <property type="evidence" value="ECO:0007669"/>
    <property type="project" value="UniProtKB-KW"/>
</dbReference>
<protein>
    <recommendedName>
        <fullName evidence="1">RNA-directed DNA polymerase</fullName>
        <ecNumber evidence="1">2.7.7.49</ecNumber>
    </recommendedName>
</protein>
<evidence type="ECO:0000313" key="12">
    <source>
        <dbReference type="Proteomes" id="UP000295807"/>
    </source>
</evidence>
<dbReference type="PRINTS" id="PR00866">
    <property type="entry name" value="RNADNAPOLMS"/>
</dbReference>
<dbReference type="RefSeq" id="WP_132130641.1">
    <property type="nucleotide sequence ID" value="NZ_CP042432.1"/>
</dbReference>
<name>A0A4R3KMF0_9SPHI</name>
<dbReference type="InterPro" id="IPR043502">
    <property type="entry name" value="DNA/RNA_pol_sf"/>
</dbReference>
<dbReference type="GO" id="GO:0046872">
    <property type="term" value="F:metal ion binding"/>
    <property type="evidence" value="ECO:0007669"/>
    <property type="project" value="UniProtKB-KW"/>
</dbReference>
<evidence type="ECO:0000256" key="5">
    <source>
        <dbReference type="ARBA" id="ARBA00022842"/>
    </source>
</evidence>
<proteinExistence type="inferred from homology"/>
<accession>A0A4R3KMF0</accession>
<reference evidence="11 12" key="1">
    <citation type="submission" date="2019-03" db="EMBL/GenBank/DDBJ databases">
        <title>Genomic Encyclopedia of Type Strains, Phase IV (KMG-IV): sequencing the most valuable type-strain genomes for metagenomic binning, comparative biology and taxonomic classification.</title>
        <authorList>
            <person name="Goeker M."/>
        </authorList>
    </citation>
    <scope>NUCLEOTIDE SEQUENCE [LARGE SCALE GENOMIC DNA]</scope>
    <source>
        <strain evidence="11 12">DSM 21100</strain>
    </source>
</reference>
<evidence type="ECO:0000256" key="1">
    <source>
        <dbReference type="ARBA" id="ARBA00012493"/>
    </source>
</evidence>
<keyword evidence="3" id="KW-0548">Nucleotidyltransferase</keyword>
<evidence type="ECO:0000256" key="6">
    <source>
        <dbReference type="ARBA" id="ARBA00022918"/>
    </source>
</evidence>
<dbReference type="OrthoDB" id="9780724at2"/>
<dbReference type="InterPro" id="IPR043128">
    <property type="entry name" value="Rev_trsase/Diguanyl_cyclase"/>
</dbReference>
<dbReference type="AlphaFoldDB" id="A0A4R3KMF0"/>
<dbReference type="SUPFAM" id="SSF56672">
    <property type="entry name" value="DNA/RNA polymerases"/>
    <property type="match status" value="1"/>
</dbReference>
<dbReference type="InterPro" id="IPR051083">
    <property type="entry name" value="GrpII_Intron_Splice-Mob/Def"/>
</dbReference>
<keyword evidence="12" id="KW-1185">Reference proteome</keyword>
<evidence type="ECO:0000256" key="3">
    <source>
        <dbReference type="ARBA" id="ARBA00022695"/>
    </source>
</evidence>
<organism evidence="11 12">
    <name type="scientific">Anseongella ginsenosidimutans</name>
    <dbReference type="NCBI Taxonomy" id="496056"/>
    <lineage>
        <taxon>Bacteria</taxon>
        <taxon>Pseudomonadati</taxon>
        <taxon>Bacteroidota</taxon>
        <taxon>Sphingobacteriia</taxon>
        <taxon>Sphingobacteriales</taxon>
        <taxon>Sphingobacteriaceae</taxon>
        <taxon>Anseongella</taxon>
    </lineage>
</organism>
<gene>
    <name evidence="11" type="ORF">EDD80_1182</name>
</gene>
<keyword evidence="7" id="KW-0051">Antiviral defense</keyword>
<keyword evidence="6 11" id="KW-0695">RNA-directed DNA polymerase</keyword>
<dbReference type="Pfam" id="PF00078">
    <property type="entry name" value="RVT_1"/>
    <property type="match status" value="1"/>
</dbReference>
<dbReference type="PANTHER" id="PTHR34047">
    <property type="entry name" value="NUCLEAR INTRON MATURASE 1, MITOCHONDRIAL-RELATED"/>
    <property type="match status" value="1"/>
</dbReference>
<comment type="caution">
    <text evidence="11">The sequence shown here is derived from an EMBL/GenBank/DDBJ whole genome shotgun (WGS) entry which is preliminary data.</text>
</comment>
<evidence type="ECO:0000259" key="10">
    <source>
        <dbReference type="PROSITE" id="PS50878"/>
    </source>
</evidence>
<evidence type="ECO:0000256" key="4">
    <source>
        <dbReference type="ARBA" id="ARBA00022723"/>
    </source>
</evidence>
<keyword evidence="5" id="KW-0460">Magnesium</keyword>
<evidence type="ECO:0000256" key="2">
    <source>
        <dbReference type="ARBA" id="ARBA00022679"/>
    </source>
</evidence>
<dbReference type="CDD" id="cd03487">
    <property type="entry name" value="RT_Bac_retron_II"/>
    <property type="match status" value="1"/>
</dbReference>
<comment type="similarity">
    <text evidence="8">Belongs to the bacterial reverse transcriptase family.</text>
</comment>
<comment type="catalytic activity">
    <reaction evidence="9">
        <text>DNA(n) + a 2'-deoxyribonucleoside 5'-triphosphate = DNA(n+1) + diphosphate</text>
        <dbReference type="Rhea" id="RHEA:22508"/>
        <dbReference type="Rhea" id="RHEA-COMP:17339"/>
        <dbReference type="Rhea" id="RHEA-COMP:17340"/>
        <dbReference type="ChEBI" id="CHEBI:33019"/>
        <dbReference type="ChEBI" id="CHEBI:61560"/>
        <dbReference type="ChEBI" id="CHEBI:173112"/>
        <dbReference type="EC" id="2.7.7.49"/>
    </reaction>
</comment>
<keyword evidence="4" id="KW-0479">Metal-binding</keyword>
<dbReference type="EC" id="2.7.7.49" evidence="1"/>
<keyword evidence="2" id="KW-0808">Transferase</keyword>
<dbReference type="GO" id="GO:0003723">
    <property type="term" value="F:RNA binding"/>
    <property type="evidence" value="ECO:0007669"/>
    <property type="project" value="InterPro"/>
</dbReference>
<evidence type="ECO:0000256" key="7">
    <source>
        <dbReference type="ARBA" id="ARBA00023118"/>
    </source>
</evidence>
<dbReference type="Gene3D" id="3.30.70.270">
    <property type="match status" value="1"/>
</dbReference>
<dbReference type="InterPro" id="IPR000477">
    <property type="entry name" value="RT_dom"/>
</dbReference>
<dbReference type="PANTHER" id="PTHR34047:SF7">
    <property type="entry name" value="RNA-DIRECTED DNA POLYMERASE"/>
    <property type="match status" value="1"/>
</dbReference>
<sequence length="287" mass="33034">MLDVPKLCRALYIKQRDLDFLVNNIDRFYYLKSNPKLDKFGNQLYDKHGRARTRNLYPSVKLLKVIQSRIHKIILKRIKLPNYAFGGIEFRDNVLNAKMHQGNKYFFNTDLRNFYPSVGHKQIFEMFLKNGFAPATASILTKLTTYKGQLPQGTPTSPYLANLAFVDAGLEIEAFANEFGLTFTTFVDDITLSGKTDFKEHLPTVLSIIASHGFRISHNKTFYQTRNPNVTGVILKPNGLCLSRKYMEKIDALEDKETPQAIGMINYYRRVAKISKTKTSLVKRRFT</sequence>
<dbReference type="Proteomes" id="UP000295807">
    <property type="component" value="Unassembled WGS sequence"/>
</dbReference>
<dbReference type="EMBL" id="SMAD01000018">
    <property type="protein sequence ID" value="TCS84733.1"/>
    <property type="molecule type" value="Genomic_DNA"/>
</dbReference>
<dbReference type="GO" id="GO:0051607">
    <property type="term" value="P:defense response to virus"/>
    <property type="evidence" value="ECO:0007669"/>
    <property type="project" value="UniProtKB-KW"/>
</dbReference>
<feature type="domain" description="Reverse transcriptase" evidence="10">
    <location>
        <begin position="1"/>
        <end position="235"/>
    </location>
</feature>
<evidence type="ECO:0000256" key="9">
    <source>
        <dbReference type="ARBA" id="ARBA00048173"/>
    </source>
</evidence>
<evidence type="ECO:0000256" key="8">
    <source>
        <dbReference type="ARBA" id="ARBA00034120"/>
    </source>
</evidence>